<dbReference type="AlphaFoldDB" id="A0A0A9F5P8"/>
<reference evidence="1" key="1">
    <citation type="submission" date="2014-09" db="EMBL/GenBank/DDBJ databases">
        <authorList>
            <person name="Magalhaes I.L.F."/>
            <person name="Oliveira U."/>
            <person name="Santos F.R."/>
            <person name="Vidigal T.H.D.A."/>
            <person name="Brescovit A.D."/>
            <person name="Santos A.J."/>
        </authorList>
    </citation>
    <scope>NUCLEOTIDE SEQUENCE</scope>
    <source>
        <tissue evidence="1">Shoot tissue taken approximately 20 cm above the soil surface</tissue>
    </source>
</reference>
<proteinExistence type="predicted"/>
<accession>A0A0A9F5P8</accession>
<dbReference type="EMBL" id="GBRH01190259">
    <property type="protein sequence ID" value="JAE07637.1"/>
    <property type="molecule type" value="Transcribed_RNA"/>
</dbReference>
<organism evidence="1">
    <name type="scientific">Arundo donax</name>
    <name type="common">Giant reed</name>
    <name type="synonym">Donax arundinaceus</name>
    <dbReference type="NCBI Taxonomy" id="35708"/>
    <lineage>
        <taxon>Eukaryota</taxon>
        <taxon>Viridiplantae</taxon>
        <taxon>Streptophyta</taxon>
        <taxon>Embryophyta</taxon>
        <taxon>Tracheophyta</taxon>
        <taxon>Spermatophyta</taxon>
        <taxon>Magnoliopsida</taxon>
        <taxon>Liliopsida</taxon>
        <taxon>Poales</taxon>
        <taxon>Poaceae</taxon>
        <taxon>PACMAD clade</taxon>
        <taxon>Arundinoideae</taxon>
        <taxon>Arundineae</taxon>
        <taxon>Arundo</taxon>
    </lineage>
</organism>
<sequence length="34" mass="4100">MYFVSSRNKGQLVSDLLVFNFNSYHHQQQQQQNL</sequence>
<name>A0A0A9F5P8_ARUDO</name>
<protein>
    <submittedName>
        <fullName evidence="1">Uncharacterized protein</fullName>
    </submittedName>
</protein>
<evidence type="ECO:0000313" key="1">
    <source>
        <dbReference type="EMBL" id="JAE07637.1"/>
    </source>
</evidence>
<reference evidence="1" key="2">
    <citation type="journal article" date="2015" name="Data Brief">
        <title>Shoot transcriptome of the giant reed, Arundo donax.</title>
        <authorList>
            <person name="Barrero R.A."/>
            <person name="Guerrero F.D."/>
            <person name="Moolhuijzen P."/>
            <person name="Goolsby J.A."/>
            <person name="Tidwell J."/>
            <person name="Bellgard S.E."/>
            <person name="Bellgard M.I."/>
        </authorList>
    </citation>
    <scope>NUCLEOTIDE SEQUENCE</scope>
    <source>
        <tissue evidence="1">Shoot tissue taken approximately 20 cm above the soil surface</tissue>
    </source>
</reference>